<organism evidence="9 10">
    <name type="scientific">Saccharothrix variisporea</name>
    <dbReference type="NCBI Taxonomy" id="543527"/>
    <lineage>
        <taxon>Bacteria</taxon>
        <taxon>Bacillati</taxon>
        <taxon>Actinomycetota</taxon>
        <taxon>Actinomycetes</taxon>
        <taxon>Pseudonocardiales</taxon>
        <taxon>Pseudonocardiaceae</taxon>
        <taxon>Saccharothrix</taxon>
    </lineage>
</organism>
<dbReference type="PANTHER" id="PTHR42982:SF1">
    <property type="entry name" value="SEC-INDEPENDENT PROTEIN TRANSLOCASE PROTEIN TATA"/>
    <property type="match status" value="1"/>
</dbReference>
<dbReference type="EMBL" id="RBXR01000001">
    <property type="protein sequence ID" value="RKT74477.1"/>
    <property type="molecule type" value="Genomic_DNA"/>
</dbReference>
<keyword evidence="6" id="KW-0811">Translocation</keyword>
<keyword evidence="10" id="KW-1185">Reference proteome</keyword>
<dbReference type="PANTHER" id="PTHR42982">
    <property type="entry name" value="SEC-INDEPENDENT PROTEIN TRANSLOCASE PROTEIN TATA"/>
    <property type="match status" value="1"/>
</dbReference>
<keyword evidence="3" id="KW-0812">Transmembrane</keyword>
<reference evidence="9 10" key="1">
    <citation type="submission" date="2018-10" db="EMBL/GenBank/DDBJ databases">
        <title>Sequencing the genomes of 1000 actinobacteria strains.</title>
        <authorList>
            <person name="Klenk H.-P."/>
        </authorList>
    </citation>
    <scope>NUCLEOTIDE SEQUENCE [LARGE SCALE GENOMIC DNA]</scope>
    <source>
        <strain evidence="9 10">DSM 43911</strain>
    </source>
</reference>
<name>A0A495XK46_9PSEU</name>
<accession>A0A495XK46</accession>
<keyword evidence="7" id="KW-0472">Membrane</keyword>
<evidence type="ECO:0000256" key="7">
    <source>
        <dbReference type="ARBA" id="ARBA00023136"/>
    </source>
</evidence>
<feature type="region of interest" description="Disordered" evidence="8">
    <location>
        <begin position="37"/>
        <end position="56"/>
    </location>
</feature>
<comment type="subcellular location">
    <subcellularLocation>
        <location evidence="1">Membrane</location>
        <topology evidence="1">Single-pass membrane protein</topology>
    </subcellularLocation>
</comment>
<evidence type="ECO:0000313" key="10">
    <source>
        <dbReference type="Proteomes" id="UP000272729"/>
    </source>
</evidence>
<comment type="caution">
    <text evidence="9">The sequence shown here is derived from an EMBL/GenBank/DDBJ whole genome shotgun (WGS) entry which is preliminary data.</text>
</comment>
<evidence type="ECO:0000256" key="8">
    <source>
        <dbReference type="SAM" id="MobiDB-lite"/>
    </source>
</evidence>
<sequence length="56" mass="6173">MPLGMTEILLILLVVVLLFGASRLPKLARSLADARRELRRGGEDDRDDGPGRDDGR</sequence>
<dbReference type="Pfam" id="PF02416">
    <property type="entry name" value="TatA_B_E"/>
    <property type="match status" value="1"/>
</dbReference>
<gene>
    <name evidence="9" type="ORF">DFJ66_7837</name>
</gene>
<dbReference type="GO" id="GO:0016020">
    <property type="term" value="C:membrane"/>
    <property type="evidence" value="ECO:0007669"/>
    <property type="project" value="UniProtKB-ARBA"/>
</dbReference>
<evidence type="ECO:0000256" key="6">
    <source>
        <dbReference type="ARBA" id="ARBA00023010"/>
    </source>
</evidence>
<proteinExistence type="predicted"/>
<evidence type="ECO:0000256" key="1">
    <source>
        <dbReference type="ARBA" id="ARBA00004167"/>
    </source>
</evidence>
<evidence type="ECO:0000256" key="2">
    <source>
        <dbReference type="ARBA" id="ARBA00022448"/>
    </source>
</evidence>
<keyword evidence="5" id="KW-1133">Transmembrane helix</keyword>
<evidence type="ECO:0000256" key="4">
    <source>
        <dbReference type="ARBA" id="ARBA00022927"/>
    </source>
</evidence>
<protein>
    <submittedName>
        <fullName evidence="9">Sec-independent protein translocase protein TatA</fullName>
    </submittedName>
</protein>
<dbReference type="Gene3D" id="1.20.5.3310">
    <property type="match status" value="1"/>
</dbReference>
<dbReference type="GO" id="GO:0015031">
    <property type="term" value="P:protein transport"/>
    <property type="evidence" value="ECO:0007669"/>
    <property type="project" value="UniProtKB-KW"/>
</dbReference>
<dbReference type="RefSeq" id="WP_170199976.1">
    <property type="nucleotide sequence ID" value="NZ_JBIUBA010000003.1"/>
</dbReference>
<dbReference type="AlphaFoldDB" id="A0A495XK46"/>
<keyword evidence="2" id="KW-0813">Transport</keyword>
<dbReference type="Proteomes" id="UP000272729">
    <property type="component" value="Unassembled WGS sequence"/>
</dbReference>
<keyword evidence="4" id="KW-0653">Protein transport</keyword>
<evidence type="ECO:0000256" key="5">
    <source>
        <dbReference type="ARBA" id="ARBA00022989"/>
    </source>
</evidence>
<evidence type="ECO:0000313" key="9">
    <source>
        <dbReference type="EMBL" id="RKT74477.1"/>
    </source>
</evidence>
<dbReference type="InterPro" id="IPR003369">
    <property type="entry name" value="TatA/B/E"/>
</dbReference>
<evidence type="ECO:0000256" key="3">
    <source>
        <dbReference type="ARBA" id="ARBA00022692"/>
    </source>
</evidence>